<sequence>MSNQLTRNFGTSRGLVRLGLSYIEAVPLWSAAVRPVPYEVRRLVFVCHGNICRSAFAEGVARDLGIRASSFGLSTSKGKPAHEPARAAAAKLGHPIEAHLTTRAQDFVPQPGDYLLGMEHRHLRKLAALEHLAHLPRGLLGSYTSPPMPHLHDPYRLDPAFMEVCLRRVGSGVIHLAQAYPGARLG</sequence>
<dbReference type="Proteomes" id="UP000431922">
    <property type="component" value="Unassembled WGS sequence"/>
</dbReference>
<dbReference type="SUPFAM" id="SSF52788">
    <property type="entry name" value="Phosphotyrosine protein phosphatases I"/>
    <property type="match status" value="1"/>
</dbReference>
<proteinExistence type="inferred from homology"/>
<evidence type="ECO:0000256" key="5">
    <source>
        <dbReference type="ARBA" id="ARBA00051722"/>
    </source>
</evidence>
<keyword evidence="9" id="KW-1185">Reference proteome</keyword>
<gene>
    <name evidence="8" type="ORF">GRI65_12590</name>
</gene>
<keyword evidence="3" id="KW-0378">Hydrolase</keyword>
<name>A0A845B560_9SPHN</name>
<dbReference type="InterPro" id="IPR017867">
    <property type="entry name" value="Tyr_phospatase_low_mol_wt"/>
</dbReference>
<evidence type="ECO:0000256" key="3">
    <source>
        <dbReference type="ARBA" id="ARBA00022801"/>
    </source>
</evidence>
<evidence type="ECO:0000259" key="7">
    <source>
        <dbReference type="SMART" id="SM00226"/>
    </source>
</evidence>
<feature type="active site" evidence="6">
    <location>
        <position position="53"/>
    </location>
</feature>
<dbReference type="OrthoDB" id="9784339at2"/>
<comment type="catalytic activity">
    <reaction evidence="5">
        <text>O-phospho-L-tyrosyl-[protein] + H2O = L-tyrosyl-[protein] + phosphate</text>
        <dbReference type="Rhea" id="RHEA:10684"/>
        <dbReference type="Rhea" id="RHEA-COMP:10136"/>
        <dbReference type="Rhea" id="RHEA-COMP:20101"/>
        <dbReference type="ChEBI" id="CHEBI:15377"/>
        <dbReference type="ChEBI" id="CHEBI:43474"/>
        <dbReference type="ChEBI" id="CHEBI:46858"/>
        <dbReference type="ChEBI" id="CHEBI:61978"/>
        <dbReference type="EC" id="3.1.3.48"/>
    </reaction>
</comment>
<organism evidence="8 9">
    <name type="scientific">Allopontixanthobacter sediminis</name>
    <dbReference type="NCBI Taxonomy" id="1689985"/>
    <lineage>
        <taxon>Bacteria</taxon>
        <taxon>Pseudomonadati</taxon>
        <taxon>Pseudomonadota</taxon>
        <taxon>Alphaproteobacteria</taxon>
        <taxon>Sphingomonadales</taxon>
        <taxon>Erythrobacteraceae</taxon>
        <taxon>Allopontixanthobacter</taxon>
    </lineage>
</organism>
<comment type="similarity">
    <text evidence="1">Belongs to the low molecular weight phosphotyrosine protein phosphatase family.</text>
</comment>
<feature type="active site" description="Nucleophile" evidence="6">
    <location>
        <position position="47"/>
    </location>
</feature>
<comment type="caution">
    <text evidence="8">The sequence shown here is derived from an EMBL/GenBank/DDBJ whole genome shotgun (WGS) entry which is preliminary data.</text>
</comment>
<evidence type="ECO:0000313" key="9">
    <source>
        <dbReference type="Proteomes" id="UP000431922"/>
    </source>
</evidence>
<dbReference type="Gene3D" id="3.40.50.2300">
    <property type="match status" value="1"/>
</dbReference>
<feature type="domain" description="Phosphotyrosine protein phosphatase I" evidence="7">
    <location>
        <begin position="41"/>
        <end position="179"/>
    </location>
</feature>
<dbReference type="AlphaFoldDB" id="A0A845B560"/>
<dbReference type="Pfam" id="PF01451">
    <property type="entry name" value="LMWPc"/>
    <property type="match status" value="1"/>
</dbReference>
<dbReference type="SMART" id="SM00226">
    <property type="entry name" value="LMWPc"/>
    <property type="match status" value="1"/>
</dbReference>
<reference evidence="8 9" key="1">
    <citation type="submission" date="2019-12" db="EMBL/GenBank/DDBJ databases">
        <title>Genomic-based taxomic classification of the family Erythrobacteraceae.</title>
        <authorList>
            <person name="Xu L."/>
        </authorList>
    </citation>
    <scope>NUCLEOTIDE SEQUENCE [LARGE SCALE GENOMIC DNA]</scope>
    <source>
        <strain evidence="8 9">KCTC 42453</strain>
    </source>
</reference>
<evidence type="ECO:0000256" key="4">
    <source>
        <dbReference type="ARBA" id="ARBA00022912"/>
    </source>
</evidence>
<dbReference type="InterPro" id="IPR036196">
    <property type="entry name" value="Ptyr_pPase_sf"/>
</dbReference>
<dbReference type="InterPro" id="IPR050438">
    <property type="entry name" value="LMW_PTPase"/>
</dbReference>
<dbReference type="PANTHER" id="PTHR11717">
    <property type="entry name" value="LOW MOLECULAR WEIGHT PROTEIN TYROSINE PHOSPHATASE"/>
    <property type="match status" value="1"/>
</dbReference>
<accession>A0A845B560</accession>
<evidence type="ECO:0000256" key="6">
    <source>
        <dbReference type="PIRSR" id="PIRSR617867-1"/>
    </source>
</evidence>
<evidence type="ECO:0000256" key="1">
    <source>
        <dbReference type="ARBA" id="ARBA00011063"/>
    </source>
</evidence>
<dbReference type="EMBL" id="WTYL01000003">
    <property type="protein sequence ID" value="MXP45286.1"/>
    <property type="molecule type" value="Genomic_DNA"/>
</dbReference>
<dbReference type="EC" id="3.1.3.48" evidence="2"/>
<dbReference type="RefSeq" id="WP_160756902.1">
    <property type="nucleotide sequence ID" value="NZ_WTYL01000003.1"/>
</dbReference>
<evidence type="ECO:0000313" key="8">
    <source>
        <dbReference type="EMBL" id="MXP45286.1"/>
    </source>
</evidence>
<dbReference type="PRINTS" id="PR00719">
    <property type="entry name" value="LMWPTPASE"/>
</dbReference>
<evidence type="ECO:0000256" key="2">
    <source>
        <dbReference type="ARBA" id="ARBA00013064"/>
    </source>
</evidence>
<feature type="active site" description="Proton donor" evidence="6">
    <location>
        <position position="153"/>
    </location>
</feature>
<protein>
    <recommendedName>
        <fullName evidence="2">protein-tyrosine-phosphatase</fullName>
        <ecNumber evidence="2">3.1.3.48</ecNumber>
    </recommendedName>
</protein>
<dbReference type="InterPro" id="IPR023485">
    <property type="entry name" value="Ptyr_pPase"/>
</dbReference>
<keyword evidence="4" id="KW-0904">Protein phosphatase</keyword>
<dbReference type="PANTHER" id="PTHR11717:SF31">
    <property type="entry name" value="LOW MOLECULAR WEIGHT PROTEIN-TYROSINE-PHOSPHATASE ETP-RELATED"/>
    <property type="match status" value="1"/>
</dbReference>
<dbReference type="GO" id="GO:0004725">
    <property type="term" value="F:protein tyrosine phosphatase activity"/>
    <property type="evidence" value="ECO:0007669"/>
    <property type="project" value="UniProtKB-EC"/>
</dbReference>